<keyword evidence="3" id="KW-1185">Reference proteome</keyword>
<reference evidence="2 3" key="1">
    <citation type="journal article" date="2020" name="Cell">
        <title>Large-Scale Comparative Analyses of Tick Genomes Elucidate Their Genetic Diversity and Vector Capacities.</title>
        <authorList>
            <consortium name="Tick Genome and Microbiome Consortium (TIGMIC)"/>
            <person name="Jia N."/>
            <person name="Wang J."/>
            <person name="Shi W."/>
            <person name="Du L."/>
            <person name="Sun Y."/>
            <person name="Zhan W."/>
            <person name="Jiang J.F."/>
            <person name="Wang Q."/>
            <person name="Zhang B."/>
            <person name="Ji P."/>
            <person name="Bell-Sakyi L."/>
            <person name="Cui X.M."/>
            <person name="Yuan T.T."/>
            <person name="Jiang B.G."/>
            <person name="Yang W.F."/>
            <person name="Lam T.T."/>
            <person name="Chang Q.C."/>
            <person name="Ding S.J."/>
            <person name="Wang X.J."/>
            <person name="Zhu J.G."/>
            <person name="Ruan X.D."/>
            <person name="Zhao L."/>
            <person name="Wei J.T."/>
            <person name="Ye R.Z."/>
            <person name="Que T.C."/>
            <person name="Du C.H."/>
            <person name="Zhou Y.H."/>
            <person name="Cheng J.X."/>
            <person name="Dai P.F."/>
            <person name="Guo W.B."/>
            <person name="Han X.H."/>
            <person name="Huang E.J."/>
            <person name="Li L.F."/>
            <person name="Wei W."/>
            <person name="Gao Y.C."/>
            <person name="Liu J.Z."/>
            <person name="Shao H.Z."/>
            <person name="Wang X."/>
            <person name="Wang C.C."/>
            <person name="Yang T.C."/>
            <person name="Huo Q.B."/>
            <person name="Li W."/>
            <person name="Chen H.Y."/>
            <person name="Chen S.E."/>
            <person name="Zhou L.G."/>
            <person name="Ni X.B."/>
            <person name="Tian J.H."/>
            <person name="Sheng Y."/>
            <person name="Liu T."/>
            <person name="Pan Y.S."/>
            <person name="Xia L.Y."/>
            <person name="Li J."/>
            <person name="Zhao F."/>
            <person name="Cao W.C."/>
        </authorList>
    </citation>
    <scope>NUCLEOTIDE SEQUENCE [LARGE SCALE GENOMIC DNA]</scope>
    <source>
        <strain evidence="2">HaeL-2018</strain>
    </source>
</reference>
<name>A0A9J6FB61_HAELO</name>
<evidence type="ECO:0000256" key="1">
    <source>
        <dbReference type="SAM" id="MobiDB-lite"/>
    </source>
</evidence>
<protein>
    <submittedName>
        <fullName evidence="2">Uncharacterized protein</fullName>
    </submittedName>
</protein>
<proteinExistence type="predicted"/>
<feature type="compositionally biased region" description="Basic and acidic residues" evidence="1">
    <location>
        <begin position="264"/>
        <end position="277"/>
    </location>
</feature>
<feature type="region of interest" description="Disordered" evidence="1">
    <location>
        <begin position="264"/>
        <end position="288"/>
    </location>
</feature>
<organism evidence="2 3">
    <name type="scientific">Haemaphysalis longicornis</name>
    <name type="common">Bush tick</name>
    <dbReference type="NCBI Taxonomy" id="44386"/>
    <lineage>
        <taxon>Eukaryota</taxon>
        <taxon>Metazoa</taxon>
        <taxon>Ecdysozoa</taxon>
        <taxon>Arthropoda</taxon>
        <taxon>Chelicerata</taxon>
        <taxon>Arachnida</taxon>
        <taxon>Acari</taxon>
        <taxon>Parasitiformes</taxon>
        <taxon>Ixodida</taxon>
        <taxon>Ixodoidea</taxon>
        <taxon>Ixodidae</taxon>
        <taxon>Haemaphysalinae</taxon>
        <taxon>Haemaphysalis</taxon>
    </lineage>
</organism>
<evidence type="ECO:0000313" key="2">
    <source>
        <dbReference type="EMBL" id="KAH9360197.1"/>
    </source>
</evidence>
<dbReference type="OrthoDB" id="5989200at2759"/>
<gene>
    <name evidence="2" type="ORF">HPB48_020115</name>
</gene>
<accession>A0A9J6FB61</accession>
<dbReference type="OMA" id="RENCANE"/>
<dbReference type="Proteomes" id="UP000821853">
    <property type="component" value="Chromosome 1"/>
</dbReference>
<dbReference type="EMBL" id="JABSTR010000001">
    <property type="protein sequence ID" value="KAH9360197.1"/>
    <property type="molecule type" value="Genomic_DNA"/>
</dbReference>
<comment type="caution">
    <text evidence="2">The sequence shown here is derived from an EMBL/GenBank/DDBJ whole genome shotgun (WGS) entry which is preliminary data.</text>
</comment>
<dbReference type="VEuPathDB" id="VectorBase:HLOH_048274"/>
<dbReference type="AlphaFoldDB" id="A0A9J6FB61"/>
<sequence>MRENCANEDRGMKYIPLFSIDPRCVIPDLLHMKIRIVNRLIDGLLAESEDRDKREKVQNLNAPSSHLKNIVAAINSCGVKFEVWEEEKNGRTFTSLAGGDCRTLLQLLHDRLKEKLDTRTENMTLLLWTLLHEICEHFENDVDGNSVQTKTSLFLDTFVKLGSFGCKGYGRERVTPYIHILAHHASTKHEKFQCLGWFSSQGIEKKNDILKHLHHSRSNKWNSAADALKLAKRLEANEHGRSSRAYIKCDVDYWSRGGIQERLKRPRCAEESTREPHPPPNADEMDAGQLRTELRAIGVRTAVKGVKKLRAMLKRGQQKRLLQ</sequence>
<evidence type="ECO:0000313" key="3">
    <source>
        <dbReference type="Proteomes" id="UP000821853"/>
    </source>
</evidence>